<feature type="transmembrane region" description="Helical" evidence="1">
    <location>
        <begin position="260"/>
        <end position="278"/>
    </location>
</feature>
<keyword evidence="1" id="KW-0812">Transmembrane</keyword>
<dbReference type="EMBL" id="JAINZZ010000053">
    <property type="protein sequence ID" value="MBY8881662.1"/>
    <property type="molecule type" value="Genomic_DNA"/>
</dbReference>
<evidence type="ECO:0000313" key="3">
    <source>
        <dbReference type="Proteomes" id="UP000778578"/>
    </source>
</evidence>
<dbReference type="RefSeq" id="WP_222967679.1">
    <property type="nucleotide sequence ID" value="NZ_JAINZZ010000053.1"/>
</dbReference>
<accession>A0ABS7QES1</accession>
<reference evidence="2 3" key="1">
    <citation type="submission" date="2021-08" db="EMBL/GenBank/DDBJ databases">
        <title>WGS of actinomycetes from Thailand.</title>
        <authorList>
            <person name="Thawai C."/>
        </authorList>
    </citation>
    <scope>NUCLEOTIDE SEQUENCE [LARGE SCALE GENOMIC DNA]</scope>
    <source>
        <strain evidence="2 3">PLK6-54</strain>
    </source>
</reference>
<evidence type="ECO:0000313" key="2">
    <source>
        <dbReference type="EMBL" id="MBY8881662.1"/>
    </source>
</evidence>
<keyword evidence="1" id="KW-0472">Membrane</keyword>
<comment type="caution">
    <text evidence="2">The sequence shown here is derived from an EMBL/GenBank/DDBJ whole genome shotgun (WGS) entry which is preliminary data.</text>
</comment>
<proteinExistence type="predicted"/>
<feature type="transmembrane region" description="Helical" evidence="1">
    <location>
        <begin position="234"/>
        <end position="254"/>
    </location>
</feature>
<keyword evidence="1" id="KW-1133">Transmembrane helix</keyword>
<feature type="transmembrane region" description="Helical" evidence="1">
    <location>
        <begin position="60"/>
        <end position="90"/>
    </location>
</feature>
<sequence length="296" mass="31564">MISRRPAVVGRLIAALVFSELAMGLDRAVVSAVASPAPTRQTTGGDTASTLPSPILQGPLALALLVLIVMFLVALATVFVVPVAGFVVVWRGSASSPWRSGRWVTQYRLVHSAALTIRACAVASRASADDLPLRLREVARRLGVTSRLIEKSYRDAGSVRWPSHRRKALRNHTRRVVAKIRVIEGRLDRDVDAALTELTSVLITVCDRYVHGRIGALLDLEALEGLEPVRNWEWVRLVAALLACSGAAVGASFLPIPGAGLPYAIGGAAAAAFMLAYTDQPAAAVELWNRIGRAGG</sequence>
<organism evidence="2 3">
    <name type="scientific">Actinacidiphila acidipaludis</name>
    <dbReference type="NCBI Taxonomy" id="2873382"/>
    <lineage>
        <taxon>Bacteria</taxon>
        <taxon>Bacillati</taxon>
        <taxon>Actinomycetota</taxon>
        <taxon>Actinomycetes</taxon>
        <taxon>Kitasatosporales</taxon>
        <taxon>Streptomycetaceae</taxon>
        <taxon>Actinacidiphila</taxon>
    </lineage>
</organism>
<name>A0ABS7QES1_9ACTN</name>
<protein>
    <submittedName>
        <fullName evidence="2">Uncharacterized protein</fullName>
    </submittedName>
</protein>
<gene>
    <name evidence="2" type="ORF">K7862_29100</name>
</gene>
<evidence type="ECO:0000256" key="1">
    <source>
        <dbReference type="SAM" id="Phobius"/>
    </source>
</evidence>
<dbReference type="Proteomes" id="UP000778578">
    <property type="component" value="Unassembled WGS sequence"/>
</dbReference>
<keyword evidence="3" id="KW-1185">Reference proteome</keyword>